<evidence type="ECO:0000313" key="3">
    <source>
        <dbReference type="Proteomes" id="UP000631114"/>
    </source>
</evidence>
<name>A0A835IKY8_9MAGN</name>
<dbReference type="PANTHER" id="PTHR46224">
    <property type="entry name" value="ANKYRIN REPEAT FAMILY PROTEIN"/>
    <property type="match status" value="1"/>
</dbReference>
<sequence length="84" mass="9505">MAYLAQGRGSFLHFALYDAEDCIKLRPDWPEAYYRDGVALSLLKDFDKAVEKLLLGLKLDPGNKDLRVAFKKAVEAKMNSSLRV</sequence>
<accession>A0A835IKY8</accession>
<dbReference type="InterPro" id="IPR051616">
    <property type="entry name" value="Cul2-RING_E3_ligase_SR"/>
</dbReference>
<organism evidence="2 3">
    <name type="scientific">Coptis chinensis</name>
    <dbReference type="NCBI Taxonomy" id="261450"/>
    <lineage>
        <taxon>Eukaryota</taxon>
        <taxon>Viridiplantae</taxon>
        <taxon>Streptophyta</taxon>
        <taxon>Embryophyta</taxon>
        <taxon>Tracheophyta</taxon>
        <taxon>Spermatophyta</taxon>
        <taxon>Magnoliopsida</taxon>
        <taxon>Ranunculales</taxon>
        <taxon>Ranunculaceae</taxon>
        <taxon>Coptidoideae</taxon>
        <taxon>Coptis</taxon>
    </lineage>
</organism>
<dbReference type="OrthoDB" id="412869at2759"/>
<feature type="repeat" description="TPR" evidence="1">
    <location>
        <begin position="30"/>
        <end position="63"/>
    </location>
</feature>
<gene>
    <name evidence="2" type="ORF">IFM89_005113</name>
</gene>
<evidence type="ECO:0000313" key="2">
    <source>
        <dbReference type="EMBL" id="KAF9619099.1"/>
    </source>
</evidence>
<dbReference type="Proteomes" id="UP000631114">
    <property type="component" value="Unassembled WGS sequence"/>
</dbReference>
<comment type="caution">
    <text evidence="2">The sequence shown here is derived from an EMBL/GenBank/DDBJ whole genome shotgun (WGS) entry which is preliminary data.</text>
</comment>
<dbReference type="PROSITE" id="PS50005">
    <property type="entry name" value="TPR"/>
    <property type="match status" value="1"/>
</dbReference>
<dbReference type="PANTHER" id="PTHR46224:SF67">
    <property type="entry name" value="HSP70-HSP90 ORGANIZING PROTEIN 3-LIKE"/>
    <property type="match status" value="1"/>
</dbReference>
<dbReference type="SUPFAM" id="SSF48452">
    <property type="entry name" value="TPR-like"/>
    <property type="match status" value="1"/>
</dbReference>
<keyword evidence="3" id="KW-1185">Reference proteome</keyword>
<evidence type="ECO:0000256" key="1">
    <source>
        <dbReference type="PROSITE-ProRule" id="PRU00339"/>
    </source>
</evidence>
<dbReference type="EMBL" id="JADFTS010000002">
    <property type="protein sequence ID" value="KAF9619099.1"/>
    <property type="molecule type" value="Genomic_DNA"/>
</dbReference>
<dbReference type="Gene3D" id="1.25.40.10">
    <property type="entry name" value="Tetratricopeptide repeat domain"/>
    <property type="match status" value="1"/>
</dbReference>
<keyword evidence="1" id="KW-0802">TPR repeat</keyword>
<dbReference type="InterPro" id="IPR019734">
    <property type="entry name" value="TPR_rpt"/>
</dbReference>
<dbReference type="AlphaFoldDB" id="A0A835IKY8"/>
<dbReference type="SMART" id="SM00028">
    <property type="entry name" value="TPR"/>
    <property type="match status" value="1"/>
</dbReference>
<protein>
    <submittedName>
        <fullName evidence="2">Uncharacterized protein</fullName>
    </submittedName>
</protein>
<reference evidence="2 3" key="1">
    <citation type="submission" date="2020-10" db="EMBL/GenBank/DDBJ databases">
        <title>The Coptis chinensis genome and diversification of protoberbering-type alkaloids.</title>
        <authorList>
            <person name="Wang B."/>
            <person name="Shu S."/>
            <person name="Song C."/>
            <person name="Liu Y."/>
        </authorList>
    </citation>
    <scope>NUCLEOTIDE SEQUENCE [LARGE SCALE GENOMIC DNA]</scope>
    <source>
        <strain evidence="2">HL-2020</strain>
        <tissue evidence="2">Leaf</tissue>
    </source>
</reference>
<dbReference type="InterPro" id="IPR011990">
    <property type="entry name" value="TPR-like_helical_dom_sf"/>
</dbReference>
<proteinExistence type="predicted"/>